<dbReference type="PRINTS" id="PR00248">
    <property type="entry name" value="GPCRMGR"/>
</dbReference>
<feature type="transmembrane region" description="Helical" evidence="8">
    <location>
        <begin position="1052"/>
        <end position="1072"/>
    </location>
</feature>
<evidence type="ECO:0000256" key="4">
    <source>
        <dbReference type="ARBA" id="ARBA00023136"/>
    </source>
</evidence>
<dbReference type="GO" id="GO:0004930">
    <property type="term" value="F:G protein-coupled receptor activity"/>
    <property type="evidence" value="ECO:0007669"/>
    <property type="project" value="InterPro"/>
</dbReference>
<dbReference type="InterPro" id="IPR028082">
    <property type="entry name" value="Peripla_BP_I"/>
</dbReference>
<dbReference type="Proteomes" id="UP001177023">
    <property type="component" value="Unassembled WGS sequence"/>
</dbReference>
<dbReference type="InterPro" id="IPR001828">
    <property type="entry name" value="ANF_lig-bd_rcpt"/>
</dbReference>
<feature type="transmembrane region" description="Helical" evidence="8">
    <location>
        <begin position="1084"/>
        <end position="1103"/>
    </location>
</feature>
<dbReference type="InterPro" id="IPR017978">
    <property type="entry name" value="GPCR_3_C"/>
</dbReference>
<dbReference type="Pfam" id="PF00003">
    <property type="entry name" value="7tm_3"/>
    <property type="match status" value="1"/>
</dbReference>
<feature type="transmembrane region" description="Helical" evidence="8">
    <location>
        <begin position="1018"/>
        <end position="1040"/>
    </location>
</feature>
<keyword evidence="6" id="KW-0325">Glycoprotein</keyword>
<evidence type="ECO:0000259" key="9">
    <source>
        <dbReference type="PROSITE" id="PS50259"/>
    </source>
</evidence>
<dbReference type="InterPro" id="IPR050726">
    <property type="entry name" value="mGluR"/>
</dbReference>
<gene>
    <name evidence="10" type="ORF">MSPICULIGERA_LOCUS12947</name>
</gene>
<accession>A0AA36CSR0</accession>
<dbReference type="SUPFAM" id="SSF53822">
    <property type="entry name" value="Periplasmic binding protein-like I"/>
    <property type="match status" value="2"/>
</dbReference>
<dbReference type="PANTHER" id="PTHR24060">
    <property type="entry name" value="METABOTROPIC GLUTAMATE RECEPTOR"/>
    <property type="match status" value="1"/>
</dbReference>
<keyword evidence="11" id="KW-1185">Reference proteome</keyword>
<feature type="compositionally biased region" description="Polar residues" evidence="7">
    <location>
        <begin position="1296"/>
        <end position="1305"/>
    </location>
</feature>
<evidence type="ECO:0000313" key="10">
    <source>
        <dbReference type="EMBL" id="CAJ0574615.1"/>
    </source>
</evidence>
<evidence type="ECO:0000256" key="1">
    <source>
        <dbReference type="ARBA" id="ARBA00004141"/>
    </source>
</evidence>
<proteinExistence type="predicted"/>
<evidence type="ECO:0000256" key="3">
    <source>
        <dbReference type="ARBA" id="ARBA00022989"/>
    </source>
</evidence>
<protein>
    <recommendedName>
        <fullName evidence="9">G-protein coupled receptors family 3 profile domain-containing protein</fullName>
    </recommendedName>
</protein>
<reference evidence="10" key="1">
    <citation type="submission" date="2023-06" db="EMBL/GenBank/DDBJ databases">
        <authorList>
            <person name="Delattre M."/>
        </authorList>
    </citation>
    <scope>NUCLEOTIDE SEQUENCE</scope>
    <source>
        <strain evidence="10">AF72</strain>
    </source>
</reference>
<evidence type="ECO:0000256" key="8">
    <source>
        <dbReference type="SAM" id="Phobius"/>
    </source>
</evidence>
<keyword evidence="2 8" id="KW-0812">Transmembrane</keyword>
<organism evidence="10 11">
    <name type="scientific">Mesorhabditis spiculigera</name>
    <dbReference type="NCBI Taxonomy" id="96644"/>
    <lineage>
        <taxon>Eukaryota</taxon>
        <taxon>Metazoa</taxon>
        <taxon>Ecdysozoa</taxon>
        <taxon>Nematoda</taxon>
        <taxon>Chromadorea</taxon>
        <taxon>Rhabditida</taxon>
        <taxon>Rhabditina</taxon>
        <taxon>Rhabditomorpha</taxon>
        <taxon>Rhabditoidea</taxon>
        <taxon>Rhabditidae</taxon>
        <taxon>Mesorhabditinae</taxon>
        <taxon>Mesorhabditis</taxon>
    </lineage>
</organism>
<sequence length="1399" mass="154048">MRPLTVAVLVAVVVDVAAAVVSSTPLPSTLSPLSASGSSQDLCSVYDPFKVLPDNNKFQIGGSFPLHAEDCRELRPDTVQEIVAIQWALTHWNQNPNNFNAKLGLYAGDSCSSLRFLDSLGFLEPAECRNHAPPARLLGVIAPKDAGSSGLLGRVVGQAALPVASYSLESSTVLAHLHPQTLISTTPTIAVYIEAAIRVLGQFRSNLVILVDSGADPALTQAVTKQLKEADIHVAETVSIGEQALIPALTTSEATIVLSILNLDQLISVTTHSLVSSLEKLWVNVALEGEALPDDELPALVPEGAALQVTLIQPRFSELPQFRDYFLRVLKNNYQSYSLLTSYVNQVYNCTEDDCELADAMMAEKYVQSRHTEAAIRLAYTFAALGAKVAADAKKLKICEHADPECTALLLRELETLEYTFTANDPAEFGGQTLHFYRAKDGVLVASGMIIEAVEAWRDEDDRIVQYKLLEYTTGKKPSVVVASLRARSSQPRSICMPHRPFCGVCPQVEAVSNEKYFVSIPRTYPVYLSGLFSLHSGAACEEMRDTDISLPMAFIHTVWTFRQRFPQLRLLNGLDFGALLVDTCASGKQAMECVVRSETQCFRFAQADRNITIVPGSVFGYVSALEGDAQQALRGYFASGDTPVALVSADPDVLSPTESFSAIPSARAQAQAILRLLSRMSWEFVTVALSENDAASLSVFRHFERLAADSGVCLAEVVNLSGEAPASPGSSTNVTVVFATAKDAASYLAAGHNQVHVLVGDAHDFYLHVPSDTAKYVGAVSIQPKDIVYPDFREWFETVSPLNLPEMWFWGFIEHRFQCALSQKSKLVYGKMCSGDELLDVARLGRMTRAGYLSRGVERLLFAMDAVYKRLCPAQTGLCPEFYANGRKAISEQLRRAPVEDDVEMFEWMEGRDGRPAYHLIGNWSAHSGLKMHALYKPFGRSSPVVSKCVPPLCKCFLEGDFFQRPLDNFVAGGIVERDSGASYVRKQPAFGADTVQYTSILEHLSAGEWRAHPHNFVLLAVISLLTISALAVLILVLVKLYLRVVKGNQSLGISLLVGIILLYITAYFFVFDATDMVCRARVILHGMAYTICFGVMIAKGAQLRNAETLYSTSHVHISFWNYWLLLFFIFGVQIALSVRWAAEPFLSTWSTSEDFSRMVCSYGKMEFVASNAYVVILLALALFINSRNRNIKRNYKETKWLCVSSLLCALIWLSWISAYFVVPYEWKESVIALELIACATVLLAFLFGPKIYILLSYEPVVVEYKVDYDAPHGPKLDLFENDEERASPIRAVSPASSTGSWEKTSGRGTSSISGSTSSRGRRTIHSTTTSNAPTPNGHLSDDQSPIFHTVMRKKKAVRRTHSEHDSGRNVIHPRPDVPVIRAVRSPVDRVRSPMGSH</sequence>
<keyword evidence="5" id="KW-0675">Receptor</keyword>
<dbReference type="Gene3D" id="3.40.50.2300">
    <property type="match status" value="4"/>
</dbReference>
<feature type="non-terminal residue" evidence="10">
    <location>
        <position position="1"/>
    </location>
</feature>
<keyword evidence="3 8" id="KW-1133">Transmembrane helix</keyword>
<feature type="transmembrane region" description="Helical" evidence="8">
    <location>
        <begin position="1124"/>
        <end position="1144"/>
    </location>
</feature>
<feature type="transmembrane region" description="Helical" evidence="8">
    <location>
        <begin position="1202"/>
        <end position="1226"/>
    </location>
</feature>
<keyword evidence="4 8" id="KW-0472">Membrane</keyword>
<dbReference type="Pfam" id="PF01094">
    <property type="entry name" value="ANF_receptor"/>
    <property type="match status" value="1"/>
</dbReference>
<evidence type="ECO:0000313" key="11">
    <source>
        <dbReference type="Proteomes" id="UP001177023"/>
    </source>
</evidence>
<feature type="compositionally biased region" description="Low complexity" evidence="7">
    <location>
        <begin position="1308"/>
        <end position="1320"/>
    </location>
</feature>
<evidence type="ECO:0000256" key="7">
    <source>
        <dbReference type="SAM" id="MobiDB-lite"/>
    </source>
</evidence>
<dbReference type="PROSITE" id="PS50259">
    <property type="entry name" value="G_PROTEIN_RECEP_F3_4"/>
    <property type="match status" value="1"/>
</dbReference>
<evidence type="ECO:0000256" key="6">
    <source>
        <dbReference type="ARBA" id="ARBA00023180"/>
    </source>
</evidence>
<dbReference type="GO" id="GO:0016020">
    <property type="term" value="C:membrane"/>
    <property type="evidence" value="ECO:0007669"/>
    <property type="project" value="UniProtKB-SubCell"/>
</dbReference>
<evidence type="ECO:0000256" key="2">
    <source>
        <dbReference type="ARBA" id="ARBA00022692"/>
    </source>
</evidence>
<feature type="domain" description="G-protein coupled receptors family 3 profile" evidence="9">
    <location>
        <begin position="1015"/>
        <end position="1257"/>
    </location>
</feature>
<dbReference type="InterPro" id="IPR000337">
    <property type="entry name" value="GPCR_3"/>
</dbReference>
<name>A0AA36CSR0_9BILA</name>
<dbReference type="FunFam" id="3.40.50.2300:FF:000489">
    <property type="entry name" value="Protein CBG01593"/>
    <property type="match status" value="1"/>
</dbReference>
<feature type="region of interest" description="Disordered" evidence="7">
    <location>
        <begin position="1291"/>
        <end position="1347"/>
    </location>
</feature>
<comment type="caution">
    <text evidence="10">The sequence shown here is derived from an EMBL/GenBank/DDBJ whole genome shotgun (WGS) entry which is preliminary data.</text>
</comment>
<comment type="subcellular location">
    <subcellularLocation>
        <location evidence="1">Membrane</location>
        <topology evidence="1">Multi-pass membrane protein</topology>
    </subcellularLocation>
</comment>
<dbReference type="EMBL" id="CATQJA010002631">
    <property type="protein sequence ID" value="CAJ0574615.1"/>
    <property type="molecule type" value="Genomic_DNA"/>
</dbReference>
<feature type="transmembrane region" description="Helical" evidence="8">
    <location>
        <begin position="1232"/>
        <end position="1250"/>
    </location>
</feature>
<evidence type="ECO:0000256" key="5">
    <source>
        <dbReference type="ARBA" id="ARBA00023170"/>
    </source>
</evidence>
<feature type="transmembrane region" description="Helical" evidence="8">
    <location>
        <begin position="1164"/>
        <end position="1186"/>
    </location>
</feature>
<dbReference type="CDD" id="cd13953">
    <property type="entry name" value="7tm_classC_mGluR-like"/>
    <property type="match status" value="1"/>
</dbReference>